<name>A0A0C4E9P5_MAGP6</name>
<feature type="region of interest" description="Disordered" evidence="1">
    <location>
        <begin position="1"/>
        <end position="112"/>
    </location>
</feature>
<organism evidence="3 4">
    <name type="scientific">Magnaporthiopsis poae (strain ATCC 64411 / 73-15)</name>
    <name type="common">Kentucky bluegrass fungus</name>
    <name type="synonym">Magnaporthe poae</name>
    <dbReference type="NCBI Taxonomy" id="644358"/>
    <lineage>
        <taxon>Eukaryota</taxon>
        <taxon>Fungi</taxon>
        <taxon>Dikarya</taxon>
        <taxon>Ascomycota</taxon>
        <taxon>Pezizomycotina</taxon>
        <taxon>Sordariomycetes</taxon>
        <taxon>Sordariomycetidae</taxon>
        <taxon>Magnaporthales</taxon>
        <taxon>Magnaporthaceae</taxon>
        <taxon>Magnaporthiopsis</taxon>
    </lineage>
</organism>
<reference evidence="3" key="5">
    <citation type="submission" date="2015-06" db="UniProtKB">
        <authorList>
            <consortium name="EnsemblFungi"/>
        </authorList>
    </citation>
    <scope>IDENTIFICATION</scope>
    <source>
        <strain evidence="3">ATCC 64411</strain>
    </source>
</reference>
<evidence type="ECO:0000313" key="4">
    <source>
        <dbReference type="Proteomes" id="UP000011715"/>
    </source>
</evidence>
<evidence type="ECO:0000313" key="2">
    <source>
        <dbReference type="EMBL" id="KLU90379.1"/>
    </source>
</evidence>
<reference evidence="2" key="2">
    <citation type="submission" date="2010-05" db="EMBL/GenBank/DDBJ databases">
        <title>The Genome Sequence of Magnaporthe poae strain ATCC 64411.</title>
        <authorList>
            <consortium name="The Broad Institute Genome Sequencing Platform"/>
            <consortium name="Broad Institute Genome Sequencing Center for Infectious Disease"/>
            <person name="Ma L.-J."/>
            <person name="Dead R."/>
            <person name="Young S."/>
            <person name="Zeng Q."/>
            <person name="Koehrsen M."/>
            <person name="Alvarado L."/>
            <person name="Berlin A."/>
            <person name="Chapman S.B."/>
            <person name="Chen Z."/>
            <person name="Freedman E."/>
            <person name="Gellesch M."/>
            <person name="Goldberg J."/>
            <person name="Griggs A."/>
            <person name="Gujja S."/>
            <person name="Heilman E.R."/>
            <person name="Heiman D."/>
            <person name="Hepburn T."/>
            <person name="Howarth C."/>
            <person name="Jen D."/>
            <person name="Larson L."/>
            <person name="Mehta T."/>
            <person name="Neiman D."/>
            <person name="Pearson M."/>
            <person name="Roberts A."/>
            <person name="Saif S."/>
            <person name="Shea T."/>
            <person name="Shenoy N."/>
            <person name="Sisk P."/>
            <person name="Stolte C."/>
            <person name="Sykes S."/>
            <person name="Walk T."/>
            <person name="White J."/>
            <person name="Yandava C."/>
            <person name="Haas B."/>
            <person name="Nusbaum C."/>
            <person name="Birren B."/>
        </authorList>
    </citation>
    <scope>NUCLEOTIDE SEQUENCE</scope>
    <source>
        <strain evidence="2">ATCC 64411</strain>
    </source>
</reference>
<dbReference type="EnsemblFungi" id="MAPG_09341T0">
    <property type="protein sequence ID" value="MAPG_09341T0"/>
    <property type="gene ID" value="MAPG_09341"/>
</dbReference>
<keyword evidence="4" id="KW-1185">Reference proteome</keyword>
<protein>
    <submittedName>
        <fullName evidence="2 3">Uncharacterized protein</fullName>
    </submittedName>
</protein>
<proteinExistence type="predicted"/>
<sequence>MTSTFQCPLFEGSVTPNPGPASTPERVLPVIFIDLTRDDDGSASESSTPWRKGTPIGLTQGDDEPAPGARKRKFGSPELDARDQSDGFWGSSPRNGRGGRSPPVRPPRQLPRPPIHLLHRLLTALRFRFAYRRPFHYDPRITLY</sequence>
<reference evidence="4" key="1">
    <citation type="submission" date="2010-05" db="EMBL/GenBank/DDBJ databases">
        <title>The genome sequence of Magnaporthe poae strain ATCC 64411.</title>
        <authorList>
            <person name="Ma L.-J."/>
            <person name="Dead R."/>
            <person name="Young S."/>
            <person name="Zeng Q."/>
            <person name="Koehrsen M."/>
            <person name="Alvarado L."/>
            <person name="Berlin A."/>
            <person name="Chapman S.B."/>
            <person name="Chen Z."/>
            <person name="Freedman E."/>
            <person name="Gellesch M."/>
            <person name="Goldberg J."/>
            <person name="Griggs A."/>
            <person name="Gujja S."/>
            <person name="Heilman E.R."/>
            <person name="Heiman D."/>
            <person name="Hepburn T."/>
            <person name="Howarth C."/>
            <person name="Jen D."/>
            <person name="Larson L."/>
            <person name="Mehta T."/>
            <person name="Neiman D."/>
            <person name="Pearson M."/>
            <person name="Roberts A."/>
            <person name="Saif S."/>
            <person name="Shea T."/>
            <person name="Shenoy N."/>
            <person name="Sisk P."/>
            <person name="Stolte C."/>
            <person name="Sykes S."/>
            <person name="Walk T."/>
            <person name="White J."/>
            <person name="Yandava C."/>
            <person name="Haas B."/>
            <person name="Nusbaum C."/>
            <person name="Birren B."/>
        </authorList>
    </citation>
    <scope>NUCLEOTIDE SEQUENCE [LARGE SCALE GENOMIC DNA]</scope>
    <source>
        <strain evidence="4">ATCC 64411 / 73-15</strain>
    </source>
</reference>
<reference evidence="2" key="3">
    <citation type="submission" date="2011-03" db="EMBL/GenBank/DDBJ databases">
        <title>Annotation of Magnaporthe poae ATCC 64411.</title>
        <authorList>
            <person name="Ma L.-J."/>
            <person name="Dead R."/>
            <person name="Young S.K."/>
            <person name="Zeng Q."/>
            <person name="Gargeya S."/>
            <person name="Fitzgerald M."/>
            <person name="Haas B."/>
            <person name="Abouelleil A."/>
            <person name="Alvarado L."/>
            <person name="Arachchi H.M."/>
            <person name="Berlin A."/>
            <person name="Brown A."/>
            <person name="Chapman S.B."/>
            <person name="Chen Z."/>
            <person name="Dunbar C."/>
            <person name="Freedman E."/>
            <person name="Gearin G."/>
            <person name="Gellesch M."/>
            <person name="Goldberg J."/>
            <person name="Griggs A."/>
            <person name="Gujja S."/>
            <person name="Heiman D."/>
            <person name="Howarth C."/>
            <person name="Larson L."/>
            <person name="Lui A."/>
            <person name="MacDonald P.J.P."/>
            <person name="Mehta T."/>
            <person name="Montmayeur A."/>
            <person name="Murphy C."/>
            <person name="Neiman D."/>
            <person name="Pearson M."/>
            <person name="Priest M."/>
            <person name="Roberts A."/>
            <person name="Saif S."/>
            <person name="Shea T."/>
            <person name="Shenoy N."/>
            <person name="Sisk P."/>
            <person name="Stolte C."/>
            <person name="Sykes S."/>
            <person name="Yandava C."/>
            <person name="Wortman J."/>
            <person name="Nusbaum C."/>
            <person name="Birren B."/>
        </authorList>
    </citation>
    <scope>NUCLEOTIDE SEQUENCE</scope>
    <source>
        <strain evidence="2">ATCC 64411</strain>
    </source>
</reference>
<dbReference type="EMBL" id="ADBL01002291">
    <property type="status" value="NOT_ANNOTATED_CDS"/>
    <property type="molecule type" value="Genomic_DNA"/>
</dbReference>
<dbReference type="Proteomes" id="UP000011715">
    <property type="component" value="Unassembled WGS sequence"/>
</dbReference>
<gene>
    <name evidence="2" type="ORF">MAPG_09341</name>
</gene>
<evidence type="ECO:0000313" key="3">
    <source>
        <dbReference type="EnsemblFungi" id="MAPG_09341T0"/>
    </source>
</evidence>
<feature type="compositionally biased region" description="Pro residues" evidence="1">
    <location>
        <begin position="103"/>
        <end position="112"/>
    </location>
</feature>
<dbReference type="EMBL" id="GL876974">
    <property type="protein sequence ID" value="KLU90379.1"/>
    <property type="molecule type" value="Genomic_DNA"/>
</dbReference>
<evidence type="ECO:0000256" key="1">
    <source>
        <dbReference type="SAM" id="MobiDB-lite"/>
    </source>
</evidence>
<reference evidence="3" key="4">
    <citation type="journal article" date="2015" name="G3 (Bethesda)">
        <title>Genome sequences of three phytopathogenic species of the Magnaporthaceae family of fungi.</title>
        <authorList>
            <person name="Okagaki L.H."/>
            <person name="Nunes C.C."/>
            <person name="Sailsbery J."/>
            <person name="Clay B."/>
            <person name="Brown D."/>
            <person name="John T."/>
            <person name="Oh Y."/>
            <person name="Young N."/>
            <person name="Fitzgerald M."/>
            <person name="Haas B.J."/>
            <person name="Zeng Q."/>
            <person name="Young S."/>
            <person name="Adiconis X."/>
            <person name="Fan L."/>
            <person name="Levin J.Z."/>
            <person name="Mitchell T.K."/>
            <person name="Okubara P.A."/>
            <person name="Farman M.L."/>
            <person name="Kohn L.M."/>
            <person name="Birren B."/>
            <person name="Ma L.-J."/>
            <person name="Dean R.A."/>
        </authorList>
    </citation>
    <scope>NUCLEOTIDE SEQUENCE</scope>
    <source>
        <strain evidence="3">ATCC 64411 / 73-15</strain>
    </source>
</reference>
<accession>A0A0C4E9P5</accession>
<dbReference type="VEuPathDB" id="FungiDB:MAPG_09341"/>
<dbReference type="AlphaFoldDB" id="A0A0C4E9P5"/>